<reference evidence="2 3" key="1">
    <citation type="submission" date="2012-08" db="EMBL/GenBank/DDBJ databases">
        <authorList>
            <person name="Harkins D.M."/>
            <person name="Durkin A.S."/>
            <person name="Selengut J.D."/>
            <person name="Sanka R."/>
            <person name="DePew J."/>
            <person name="Purushe J."/>
            <person name="Matthias M.A."/>
            <person name="Vinetz J.M."/>
            <person name="Sutton G.G."/>
            <person name="Nelson W.C."/>
            <person name="Fouts D.E."/>
        </authorList>
    </citation>
    <scope>NUCLEOTIDE SEQUENCE [LARGE SCALE GENOMIC DNA]</scope>
    <source>
        <strain evidence="2 3">MMD4847</strain>
    </source>
</reference>
<keyword evidence="1" id="KW-0812">Transmembrane</keyword>
<proteinExistence type="predicted"/>
<evidence type="ECO:0000313" key="3">
    <source>
        <dbReference type="Proteomes" id="UP000018720"/>
    </source>
</evidence>
<protein>
    <submittedName>
        <fullName evidence="2">Uncharacterized protein</fullName>
    </submittedName>
</protein>
<dbReference type="EMBL" id="AHOM02000005">
    <property type="protein sequence ID" value="EJZ42334.1"/>
    <property type="molecule type" value="Genomic_DNA"/>
</dbReference>
<keyword evidence="1" id="KW-0472">Membrane</keyword>
<keyword evidence="3" id="KW-1185">Reference proteome</keyword>
<dbReference type="Proteomes" id="UP000018720">
    <property type="component" value="Unassembled WGS sequence"/>
</dbReference>
<feature type="transmembrane region" description="Helical" evidence="1">
    <location>
        <begin position="44"/>
        <end position="62"/>
    </location>
</feature>
<evidence type="ECO:0000313" key="2">
    <source>
        <dbReference type="EMBL" id="EJZ42334.1"/>
    </source>
</evidence>
<name>A0ABN0H9T3_9LEPT</name>
<gene>
    <name evidence="2" type="ORF">LEP1GSC178_0020</name>
</gene>
<feature type="transmembrane region" description="Helical" evidence="1">
    <location>
        <begin position="74"/>
        <end position="91"/>
    </location>
</feature>
<keyword evidence="1" id="KW-1133">Transmembrane helix</keyword>
<accession>A0ABN0H9T3</accession>
<comment type="caution">
    <text evidence="2">The sequence shown here is derived from an EMBL/GenBank/DDBJ whole genome shotgun (WGS) entry which is preliminary data.</text>
</comment>
<dbReference type="RefSeq" id="WP_008591896.1">
    <property type="nucleotide sequence ID" value="NZ_AHOM02000005.1"/>
</dbReference>
<organism evidence="2 3">
    <name type="scientific">Leptospira licerasiae str. MMD4847</name>
    <dbReference type="NCBI Taxonomy" id="1049971"/>
    <lineage>
        <taxon>Bacteria</taxon>
        <taxon>Pseudomonadati</taxon>
        <taxon>Spirochaetota</taxon>
        <taxon>Spirochaetia</taxon>
        <taxon>Leptospirales</taxon>
        <taxon>Leptospiraceae</taxon>
        <taxon>Leptospira</taxon>
    </lineage>
</organism>
<sequence>MNTPIKAVELLEINPESEKAQELRSSLQNSIVVTKNPWRHSNKTFFLGLAFTMYGFYLLRTFPDVSVSEGFGEIKLHAILTIFGLTLMSWFKLSEIIKVLGDFISKLRGVGQ</sequence>
<evidence type="ECO:0000256" key="1">
    <source>
        <dbReference type="SAM" id="Phobius"/>
    </source>
</evidence>